<keyword evidence="5 12" id="KW-0479">Metal-binding</keyword>
<evidence type="ECO:0000256" key="10">
    <source>
        <dbReference type="ARBA" id="ARBA00022958"/>
    </source>
</evidence>
<feature type="binding site" evidence="12">
    <location>
        <position position="246"/>
    </location>
    <ligand>
        <name>K(+)</name>
        <dbReference type="ChEBI" id="CHEBI:29103"/>
    </ligand>
</feature>
<comment type="similarity">
    <text evidence="12">Belongs to the carbohydrate kinase PfkB family. Ribokinase subfamily.</text>
</comment>
<accession>A0ABP9F233</accession>
<evidence type="ECO:0000256" key="4">
    <source>
        <dbReference type="ARBA" id="ARBA00022679"/>
    </source>
</evidence>
<dbReference type="Proteomes" id="UP001501521">
    <property type="component" value="Unassembled WGS sequence"/>
</dbReference>
<comment type="subcellular location">
    <subcellularLocation>
        <location evidence="12">Cytoplasm</location>
    </subcellularLocation>
</comment>
<dbReference type="InterPro" id="IPR002173">
    <property type="entry name" value="Carboh/pur_kinase_PfkB_CS"/>
</dbReference>
<keyword evidence="10 12" id="KW-0630">Potassium</keyword>
<comment type="cofactor">
    <cofactor evidence="12">
        <name>Mg(2+)</name>
        <dbReference type="ChEBI" id="CHEBI:18420"/>
    </cofactor>
    <text evidence="12">Requires a divalent cation, most likely magnesium in vivo, as an electrophilic catalyst to aid phosphoryl group transfer. It is the chelate of the metal and the nucleotide that is the actual substrate.</text>
</comment>
<dbReference type="PRINTS" id="PR00990">
    <property type="entry name" value="RIBOKINASE"/>
</dbReference>
<keyword evidence="6 12" id="KW-0547">Nucleotide-binding</keyword>
<keyword evidence="11 12" id="KW-0119">Carbohydrate metabolism</keyword>
<dbReference type="InterPro" id="IPR029056">
    <property type="entry name" value="Ribokinase-like"/>
</dbReference>
<feature type="binding site" evidence="12">
    <location>
        <position position="289"/>
    </location>
    <ligand>
        <name>K(+)</name>
        <dbReference type="ChEBI" id="CHEBI:29103"/>
    </ligand>
</feature>
<keyword evidence="15" id="KW-1185">Reference proteome</keyword>
<evidence type="ECO:0000256" key="5">
    <source>
        <dbReference type="ARBA" id="ARBA00022723"/>
    </source>
</evidence>
<evidence type="ECO:0000256" key="8">
    <source>
        <dbReference type="ARBA" id="ARBA00022840"/>
    </source>
</evidence>
<evidence type="ECO:0000256" key="6">
    <source>
        <dbReference type="ARBA" id="ARBA00022741"/>
    </source>
</evidence>
<dbReference type="PANTHER" id="PTHR10584:SF166">
    <property type="entry name" value="RIBOKINASE"/>
    <property type="match status" value="1"/>
</dbReference>
<evidence type="ECO:0000256" key="11">
    <source>
        <dbReference type="ARBA" id="ARBA00023277"/>
    </source>
</evidence>
<dbReference type="PANTHER" id="PTHR10584">
    <property type="entry name" value="SUGAR KINASE"/>
    <property type="match status" value="1"/>
</dbReference>
<feature type="binding site" evidence="12">
    <location>
        <begin position="249"/>
        <end position="250"/>
    </location>
    <ligand>
        <name>ATP</name>
        <dbReference type="ChEBI" id="CHEBI:30616"/>
    </ligand>
</feature>
<feature type="domain" description="Carbohydrate kinase PfkB" evidence="13">
    <location>
        <begin position="6"/>
        <end position="292"/>
    </location>
</feature>
<comment type="catalytic activity">
    <reaction evidence="12">
        <text>D-ribose + ATP = D-ribose 5-phosphate + ADP + H(+)</text>
        <dbReference type="Rhea" id="RHEA:13697"/>
        <dbReference type="ChEBI" id="CHEBI:15378"/>
        <dbReference type="ChEBI" id="CHEBI:30616"/>
        <dbReference type="ChEBI" id="CHEBI:47013"/>
        <dbReference type="ChEBI" id="CHEBI:78346"/>
        <dbReference type="ChEBI" id="CHEBI:456216"/>
        <dbReference type="EC" id="2.7.1.15"/>
    </reaction>
</comment>
<dbReference type="InterPro" id="IPR011611">
    <property type="entry name" value="PfkB_dom"/>
</dbReference>
<evidence type="ECO:0000256" key="3">
    <source>
        <dbReference type="ARBA" id="ARBA00016943"/>
    </source>
</evidence>
<sequence>MKGAGIVVVGSANVDHVVEIDHRPADGETILGSDLVFTPGGKGANQAVAAGRLGGDVAFVGAVGADGAGELLRTSLLDAGVDIRELAESEAPTGVAIIMLTPDGENSIIVAPGANRHVTPEAVVRGSEVLAAARVVVVQLEIPMETVLAAARLGRHGRFLLNAAPPRELPQELLGACDPLVVNESEAAYLLGNRSTLDGAELASALLGLGARSVVVTMGAEGAYVAERSAVPVHVPALPVLAVDTTGAGDSFVGALAVRLTEGASLPEAAAFAARVAAVAVGRRGAQESYPTLDEVLEPVER</sequence>
<comment type="function">
    <text evidence="12">Catalyzes the phosphorylation of ribose at O-5 in a reaction requiring ATP and magnesium. The resulting D-ribose-5-phosphate can then be used either for sythesis of nucleotides, histidine, and tryptophan, or as a component of the pentose phosphate pathway.</text>
</comment>
<evidence type="ECO:0000313" key="14">
    <source>
        <dbReference type="EMBL" id="GAA4892213.1"/>
    </source>
</evidence>
<evidence type="ECO:0000256" key="12">
    <source>
        <dbReference type="HAMAP-Rule" id="MF_01987"/>
    </source>
</evidence>
<keyword evidence="9 12" id="KW-0460">Magnesium</keyword>
<keyword evidence="4 12" id="KW-0808">Transferase</keyword>
<feature type="binding site" evidence="12">
    <location>
        <position position="250"/>
    </location>
    <ligand>
        <name>substrate</name>
    </ligand>
</feature>
<feature type="binding site" evidence="12">
    <location>
        <begin position="13"/>
        <end position="15"/>
    </location>
    <ligand>
        <name>substrate</name>
    </ligand>
</feature>
<feature type="binding site" evidence="12">
    <location>
        <begin position="217"/>
        <end position="222"/>
    </location>
    <ligand>
        <name>ATP</name>
        <dbReference type="ChEBI" id="CHEBI:30616"/>
    </ligand>
</feature>
<feature type="binding site" evidence="12">
    <location>
        <begin position="41"/>
        <end position="45"/>
    </location>
    <ligand>
        <name>substrate</name>
    </ligand>
</feature>
<dbReference type="InterPro" id="IPR002139">
    <property type="entry name" value="Ribo/fructo_kinase"/>
</dbReference>
<dbReference type="InterPro" id="IPR011877">
    <property type="entry name" value="Ribokinase"/>
</dbReference>
<dbReference type="NCBIfam" id="TIGR02152">
    <property type="entry name" value="D_ribokin_bact"/>
    <property type="match status" value="1"/>
</dbReference>
<dbReference type="SUPFAM" id="SSF53613">
    <property type="entry name" value="Ribokinase-like"/>
    <property type="match status" value="1"/>
</dbReference>
<comment type="similarity">
    <text evidence="1">Belongs to the carbohydrate kinase pfkB family.</text>
</comment>
<evidence type="ECO:0000256" key="7">
    <source>
        <dbReference type="ARBA" id="ARBA00022777"/>
    </source>
</evidence>
<reference evidence="15" key="1">
    <citation type="journal article" date="2019" name="Int. J. Syst. Evol. Microbiol.">
        <title>The Global Catalogue of Microorganisms (GCM) 10K type strain sequencing project: providing services to taxonomists for standard genome sequencing and annotation.</title>
        <authorList>
            <consortium name="The Broad Institute Genomics Platform"/>
            <consortium name="The Broad Institute Genome Sequencing Center for Infectious Disease"/>
            <person name="Wu L."/>
            <person name="Ma J."/>
        </authorList>
    </citation>
    <scope>NUCLEOTIDE SEQUENCE [LARGE SCALE GENOMIC DNA]</scope>
    <source>
        <strain evidence="15">JCM 19125</strain>
    </source>
</reference>
<comment type="pathway">
    <text evidence="12">Carbohydrate metabolism; D-ribose degradation; D-ribose 5-phosphate from beta-D-ribopyranose: step 2/2.</text>
</comment>
<feature type="binding site" evidence="12">
    <location>
        <position position="283"/>
    </location>
    <ligand>
        <name>K(+)</name>
        <dbReference type="ChEBI" id="CHEBI:29103"/>
    </ligand>
</feature>
<dbReference type="PROSITE" id="PS00584">
    <property type="entry name" value="PFKB_KINASES_2"/>
    <property type="match status" value="1"/>
</dbReference>
<evidence type="ECO:0000259" key="13">
    <source>
        <dbReference type="Pfam" id="PF00294"/>
    </source>
</evidence>
<evidence type="ECO:0000256" key="9">
    <source>
        <dbReference type="ARBA" id="ARBA00022842"/>
    </source>
</evidence>
<comment type="subunit">
    <text evidence="12">Homodimer.</text>
</comment>
<feature type="binding site" evidence="12">
    <location>
        <position position="183"/>
    </location>
    <ligand>
        <name>ATP</name>
        <dbReference type="ChEBI" id="CHEBI:30616"/>
    </ligand>
</feature>
<keyword evidence="7 12" id="KW-0418">Kinase</keyword>
<evidence type="ECO:0000256" key="1">
    <source>
        <dbReference type="ARBA" id="ARBA00005380"/>
    </source>
</evidence>
<feature type="binding site" evidence="12">
    <location>
        <position position="280"/>
    </location>
    <ligand>
        <name>K(+)</name>
        <dbReference type="ChEBI" id="CHEBI:29103"/>
    </ligand>
</feature>
<dbReference type="EC" id="2.7.1.15" evidence="2 12"/>
<evidence type="ECO:0000313" key="15">
    <source>
        <dbReference type="Proteomes" id="UP001501521"/>
    </source>
</evidence>
<feature type="binding site" evidence="12">
    <location>
        <position position="244"/>
    </location>
    <ligand>
        <name>K(+)</name>
        <dbReference type="ChEBI" id="CHEBI:29103"/>
    </ligand>
</feature>
<organism evidence="14 15">
    <name type="scientific">Tessaracoccus lubricantis</name>
    <dbReference type="NCBI Taxonomy" id="545543"/>
    <lineage>
        <taxon>Bacteria</taxon>
        <taxon>Bacillati</taxon>
        <taxon>Actinomycetota</taxon>
        <taxon>Actinomycetes</taxon>
        <taxon>Propionibacteriales</taxon>
        <taxon>Propionibacteriaceae</taxon>
        <taxon>Tessaracoccus</taxon>
    </lineage>
</organism>
<feature type="binding site" evidence="12">
    <location>
        <position position="285"/>
    </location>
    <ligand>
        <name>K(+)</name>
        <dbReference type="ChEBI" id="CHEBI:29103"/>
    </ligand>
</feature>
<protein>
    <recommendedName>
        <fullName evidence="3 12">Ribokinase</fullName>
        <shortName evidence="12">RK</shortName>
        <ecNumber evidence="2 12">2.7.1.15</ecNumber>
    </recommendedName>
</protein>
<dbReference type="Gene3D" id="3.40.1190.20">
    <property type="match status" value="1"/>
</dbReference>
<feature type="active site" description="Proton acceptor" evidence="12">
    <location>
        <position position="250"/>
    </location>
</feature>
<keyword evidence="8 12" id="KW-0067">ATP-binding</keyword>
<dbReference type="Pfam" id="PF00294">
    <property type="entry name" value="PfkB"/>
    <property type="match status" value="1"/>
</dbReference>
<dbReference type="RefSeq" id="WP_345578930.1">
    <property type="nucleotide sequence ID" value="NZ_BAABLV010000010.1"/>
</dbReference>
<evidence type="ECO:0000256" key="2">
    <source>
        <dbReference type="ARBA" id="ARBA00012035"/>
    </source>
</evidence>
<dbReference type="EMBL" id="BAABLV010000010">
    <property type="protein sequence ID" value="GAA4892213.1"/>
    <property type="molecule type" value="Genomic_DNA"/>
</dbReference>
<proteinExistence type="inferred from homology"/>
<comment type="caution">
    <text evidence="12">Lacks conserved residue(s) required for the propagation of feature annotation.</text>
</comment>
<feature type="binding site" evidence="12">
    <location>
        <position position="141"/>
    </location>
    <ligand>
        <name>substrate</name>
    </ligand>
</feature>
<gene>
    <name evidence="12" type="primary">rbsK</name>
    <name evidence="14" type="ORF">GCM10025789_06480</name>
</gene>
<dbReference type="HAMAP" id="MF_01987">
    <property type="entry name" value="Ribokinase"/>
    <property type="match status" value="1"/>
</dbReference>
<name>A0ABP9F233_9ACTN</name>
<keyword evidence="12" id="KW-0963">Cytoplasm</keyword>
<comment type="caution">
    <text evidence="14">The sequence shown here is derived from an EMBL/GenBank/DDBJ whole genome shotgun (WGS) entry which is preliminary data.</text>
</comment>
<comment type="activity regulation">
    <text evidence="12">Activated by a monovalent cation that binds near, but not in, the active site. The most likely occupant of the site in vivo is potassium. Ion binding induces a conformational change that may alter substrate affinity.</text>
</comment>
<dbReference type="CDD" id="cd01174">
    <property type="entry name" value="ribokinase"/>
    <property type="match status" value="1"/>
</dbReference>